<feature type="region of interest" description="Disordered" evidence="6">
    <location>
        <begin position="1047"/>
        <end position="1095"/>
    </location>
</feature>
<evidence type="ECO:0000256" key="3">
    <source>
        <dbReference type="ARBA" id="ARBA00022658"/>
    </source>
</evidence>
<dbReference type="PRINTS" id="PR00935">
    <property type="entry name" value="BAND41"/>
</dbReference>
<dbReference type="Gene3D" id="3.10.20.90">
    <property type="entry name" value="Phosphatidylinositol 3-kinase Catalytic Subunit, Chain A, domain 1"/>
    <property type="match status" value="1"/>
</dbReference>
<dbReference type="Pfam" id="PF08736">
    <property type="entry name" value="FA"/>
    <property type="match status" value="1"/>
</dbReference>
<dbReference type="Pfam" id="PF00373">
    <property type="entry name" value="FERM_M"/>
    <property type="match status" value="1"/>
</dbReference>
<dbReference type="GO" id="GO:0005912">
    <property type="term" value="C:adherens junction"/>
    <property type="evidence" value="ECO:0007669"/>
    <property type="project" value="UniProtKB-SubCell"/>
</dbReference>
<proteinExistence type="predicted"/>
<evidence type="ECO:0000313" key="9">
    <source>
        <dbReference type="Proteomes" id="UP000746747"/>
    </source>
</evidence>
<dbReference type="GO" id="GO:0008092">
    <property type="term" value="F:cytoskeletal protein binding"/>
    <property type="evidence" value="ECO:0007669"/>
    <property type="project" value="InterPro"/>
</dbReference>
<dbReference type="InterPro" id="IPR018980">
    <property type="entry name" value="FERM_PH-like_C"/>
</dbReference>
<evidence type="ECO:0000256" key="6">
    <source>
        <dbReference type="SAM" id="MobiDB-lite"/>
    </source>
</evidence>
<dbReference type="InterPro" id="IPR014352">
    <property type="entry name" value="FERM/acyl-CoA-bd_prot_sf"/>
</dbReference>
<sequence>MFKLKNWLFNIDLTLNAIYITECYRTNIGGPGSGMIPKGVGAPPPPGMDNRRGKLMCIKVRMLDDSVGVFHLGHKALGQALFDEVCRHLNLLECDYFSLEFTDCYGNRCWLDKDKPILRQITTTRSDARFYFIVKFYTPNPADLVEEYTRYLFALQIKRDLAMGELLCNENTAALLASYIVQSDCGDFAAEDYPDDSYLSSARFMPNQSTEFQRKVMENHMKLIGMSPGESDLTLLETARRCDYYGVKLHAAKDVEGTEISLTIAHMGIRVFHQLQCVSTFSWAKIRKLSFKRRKLLIKLHPESHQYYKETIEFLFESRNECKNFWKKCVEHHTFFRCIEVLPMKKAREGRFFSKGSAFRYQGRTQKQLIDYIREHRKRREPFTRPIKSGLSSSSNGRLSRPAFFDINHPAYATVSERSVNLIGSGTLPSRNVPVYCMNGERSMNHGTHINSQSRGQGVSHQPMRTGTMSYFPGEITLSSYGTTTNTRNHRHRNSQNYPNNSNAAAVNGERMCLSDMESNDVCSLAGGGSTMNSRYRQQHSDFKPIIKSVKAGAIAATDNTNIGDTSDNDAITSVSLPNVLGDDDVQIVCREFDLKCECPPKSASGDNFLELHQSSRDDDNISEGSYKLSDNELRSAHSDIQPVPMNSVYATTFTAKRVGNVIVKKVVSNARSTPNNTDDEDPYAERRLDSGRRKMETGRLDNTRKWKKENGDIKREISRQVYRQEPSKNSQIESDSQRRLYTERKHPSSAPASYAEYPSHQKLVPIEIDGPNVDLDEHRKLNNRKEINRVSKIHGATTSQIPIRAPIAKDESDHWPINIESQPSALRTKVVQPNHSKIVYTSKGTILQRPKIIPDEDDKSASENICSDVSLTHTSDTGQTDMIMAQSQKASKTYGAIGPLPGKVITKENLVITPEGYRERKPKPAVPPKPNNLACTSETKFTESGSVLGVPEAKSSHPVINLQKEGTLSSCTIPSSSCELNRPTLISVQSEDYPEIQKCHLFNSDIPYVLTMRNISTEAEGSFSTFKDTSSKSTISEALASTIEKGSLQRSLSGSRSPDSLRRRSLDLVPKKRLPSPGNFSSQDHSLSSSTPESGDVLEYLLRRRNVEKSAIAKRGRRSDPRRQTQPVRFNIPLSGENERQQIGAISQPNLNDNDEEMICIMENDERHERMEKDLKENDRIYTNVNIVSDFKTEIEQSLKTQKENEGHSGNNGIAIIGNELMNSINADDFPPPPPPPLPPPLPIVMKQSANSLVPHSIIEGSMQENMETLPYADESTSSRASCASKDEITDKISSAQSSTLKTPTGILWTDF</sequence>
<dbReference type="InterPro" id="IPR000299">
    <property type="entry name" value="FERM_domain"/>
</dbReference>
<feature type="region of interest" description="Disordered" evidence="6">
    <location>
        <begin position="672"/>
        <end position="759"/>
    </location>
</feature>
<dbReference type="InterPro" id="IPR019749">
    <property type="entry name" value="Band_41_domain"/>
</dbReference>
<comment type="subcellular location">
    <subcellularLocation>
        <location evidence="1">Cell junction</location>
        <location evidence="1">Adherens junction</location>
    </subcellularLocation>
    <subcellularLocation>
        <location evidence="5">Cell projection</location>
        <location evidence="5">Rhabdomere</location>
    </subcellularLocation>
</comment>
<dbReference type="PRINTS" id="PR00661">
    <property type="entry name" value="ERMFAMILY"/>
</dbReference>
<dbReference type="InterPro" id="IPR014847">
    <property type="entry name" value="FA"/>
</dbReference>
<dbReference type="FunFam" id="3.10.20.90:FF:000040">
    <property type="entry name" value="FERM, RhoGEF and pleckstrin domain-containing protein"/>
    <property type="match status" value="1"/>
</dbReference>
<feature type="domain" description="FERM" evidence="7">
    <location>
        <begin position="56"/>
        <end position="340"/>
    </location>
</feature>
<dbReference type="Proteomes" id="UP000746747">
    <property type="component" value="Unassembled WGS sequence"/>
</dbReference>
<dbReference type="CDD" id="cd13193">
    <property type="entry name" value="FERM_C_FARP1-like"/>
    <property type="match status" value="1"/>
</dbReference>
<dbReference type="PROSITE" id="PS00660">
    <property type="entry name" value="FERM_1"/>
    <property type="match status" value="1"/>
</dbReference>
<dbReference type="InterPro" id="IPR041788">
    <property type="entry name" value="FARP1/FARP2/FRMD7_FERM_C"/>
</dbReference>
<feature type="compositionally biased region" description="Basic and acidic residues" evidence="6">
    <location>
        <begin position="1060"/>
        <end position="1071"/>
    </location>
</feature>
<dbReference type="Pfam" id="PF09379">
    <property type="entry name" value="FERM_N"/>
    <property type="match status" value="1"/>
</dbReference>
<dbReference type="InterPro" id="IPR035963">
    <property type="entry name" value="FERM_2"/>
</dbReference>
<dbReference type="PROSITE" id="PS50057">
    <property type="entry name" value="FERM_3"/>
    <property type="match status" value="1"/>
</dbReference>
<keyword evidence="4" id="KW-0677">Repeat</keyword>
<dbReference type="InterPro" id="IPR018979">
    <property type="entry name" value="FERM_N"/>
</dbReference>
<evidence type="ECO:0000256" key="1">
    <source>
        <dbReference type="ARBA" id="ARBA00004536"/>
    </source>
</evidence>
<dbReference type="InterPro" id="IPR011993">
    <property type="entry name" value="PH-like_dom_sf"/>
</dbReference>
<accession>A0A8J2MMV3</accession>
<comment type="caution">
    <text evidence="8">The sequence shown here is derived from an EMBL/GenBank/DDBJ whole genome shotgun (WGS) entry which is preliminary data.</text>
</comment>
<evidence type="ECO:0000256" key="4">
    <source>
        <dbReference type="ARBA" id="ARBA00022737"/>
    </source>
</evidence>
<dbReference type="Pfam" id="PF09380">
    <property type="entry name" value="FERM_C"/>
    <property type="match status" value="1"/>
</dbReference>
<feature type="compositionally biased region" description="Basic and acidic residues" evidence="6">
    <location>
        <begin position="736"/>
        <end position="747"/>
    </location>
</feature>
<keyword evidence="9" id="KW-1185">Reference proteome</keyword>
<protein>
    <recommendedName>
        <fullName evidence="2">Moesin/ezrin/radixin homolog 1</fullName>
    </recommendedName>
</protein>
<gene>
    <name evidence="8" type="ORF">CJOHNSTONI_LOCUS4266</name>
</gene>
<dbReference type="Gene3D" id="2.30.29.30">
    <property type="entry name" value="Pleckstrin-homology domain (PH domain)/Phosphotyrosine-binding domain (PTB)"/>
    <property type="match status" value="1"/>
</dbReference>
<dbReference type="SMART" id="SM01195">
    <property type="entry name" value="FA"/>
    <property type="match status" value="1"/>
</dbReference>
<evidence type="ECO:0000259" key="7">
    <source>
        <dbReference type="PROSITE" id="PS50057"/>
    </source>
</evidence>
<dbReference type="PANTHER" id="PTHR45858">
    <property type="entry name" value="FERM DOMAIN CONTAINING PROTEIN"/>
    <property type="match status" value="1"/>
</dbReference>
<dbReference type="CDD" id="cd14473">
    <property type="entry name" value="FERM_B-lobe"/>
    <property type="match status" value="1"/>
</dbReference>
<evidence type="ECO:0000256" key="5">
    <source>
        <dbReference type="ARBA" id="ARBA00043944"/>
    </source>
</evidence>
<dbReference type="SMART" id="SM00295">
    <property type="entry name" value="B41"/>
    <property type="match status" value="1"/>
</dbReference>
<feature type="compositionally biased region" description="Low complexity" evidence="6">
    <location>
        <begin position="1047"/>
        <end position="1059"/>
    </location>
</feature>
<evidence type="ECO:0000256" key="2">
    <source>
        <dbReference type="ARBA" id="ARBA00022025"/>
    </source>
</evidence>
<dbReference type="SUPFAM" id="SSF47031">
    <property type="entry name" value="Second domain of FERM"/>
    <property type="match status" value="1"/>
</dbReference>
<dbReference type="InterPro" id="IPR051835">
    <property type="entry name" value="RAC1-GEF"/>
</dbReference>
<dbReference type="GO" id="GO:0005085">
    <property type="term" value="F:guanyl-nucleotide exchange factor activity"/>
    <property type="evidence" value="ECO:0007669"/>
    <property type="project" value="UniProtKB-KW"/>
</dbReference>
<organism evidence="8 9">
    <name type="scientific">Cercopithifilaria johnstoni</name>
    <dbReference type="NCBI Taxonomy" id="2874296"/>
    <lineage>
        <taxon>Eukaryota</taxon>
        <taxon>Metazoa</taxon>
        <taxon>Ecdysozoa</taxon>
        <taxon>Nematoda</taxon>
        <taxon>Chromadorea</taxon>
        <taxon>Rhabditida</taxon>
        <taxon>Spirurina</taxon>
        <taxon>Spiruromorpha</taxon>
        <taxon>Filarioidea</taxon>
        <taxon>Onchocercidae</taxon>
        <taxon>Cercopithifilaria</taxon>
    </lineage>
</organism>
<dbReference type="InterPro" id="IPR000798">
    <property type="entry name" value="Ez/rad/moesin-like"/>
</dbReference>
<name>A0A8J2MMV3_9BILA</name>
<dbReference type="SMART" id="SM01196">
    <property type="entry name" value="FERM_C"/>
    <property type="match status" value="1"/>
</dbReference>
<feature type="compositionally biased region" description="Low complexity" evidence="6">
    <location>
        <begin position="749"/>
        <end position="759"/>
    </location>
</feature>
<dbReference type="FunFam" id="2.30.29.30:FF:000002">
    <property type="entry name" value="Band 4.1-like protein 5 isoform 1"/>
    <property type="match status" value="1"/>
</dbReference>
<dbReference type="InterPro" id="IPR019748">
    <property type="entry name" value="FERM_central"/>
</dbReference>
<dbReference type="FunFam" id="1.20.80.10:FF:000005">
    <property type="entry name" value="FERM, RhoGEF and pleckstrin domain-containing protein 1"/>
    <property type="match status" value="1"/>
</dbReference>
<dbReference type="CDD" id="cd17098">
    <property type="entry name" value="FERM_F1_FARP1_like"/>
    <property type="match status" value="1"/>
</dbReference>
<feature type="compositionally biased region" description="Basic and acidic residues" evidence="6">
    <location>
        <begin position="684"/>
        <end position="719"/>
    </location>
</feature>
<feature type="compositionally biased region" description="Polar residues" evidence="6">
    <location>
        <begin position="1079"/>
        <end position="1094"/>
    </location>
</feature>
<dbReference type="EMBL" id="CAKAEH010001288">
    <property type="protein sequence ID" value="CAG9534094.1"/>
    <property type="molecule type" value="Genomic_DNA"/>
</dbReference>
<evidence type="ECO:0000313" key="8">
    <source>
        <dbReference type="EMBL" id="CAG9534094.1"/>
    </source>
</evidence>
<dbReference type="SUPFAM" id="SSF50729">
    <property type="entry name" value="PH domain-like"/>
    <property type="match status" value="1"/>
</dbReference>
<dbReference type="InterPro" id="IPR019747">
    <property type="entry name" value="FERM_CS"/>
</dbReference>
<dbReference type="InterPro" id="IPR029071">
    <property type="entry name" value="Ubiquitin-like_domsf"/>
</dbReference>
<reference evidence="8" key="1">
    <citation type="submission" date="2021-09" db="EMBL/GenBank/DDBJ databases">
        <authorList>
            <consortium name="Pathogen Informatics"/>
        </authorList>
    </citation>
    <scope>NUCLEOTIDE SEQUENCE</scope>
</reference>
<dbReference type="OrthoDB" id="9990815at2759"/>
<dbReference type="SUPFAM" id="SSF54236">
    <property type="entry name" value="Ubiquitin-like"/>
    <property type="match status" value="1"/>
</dbReference>
<dbReference type="PANTHER" id="PTHR45858:SF5">
    <property type="entry name" value="MOESIN_EZRIN_RADIXIN HOMOLOG 1"/>
    <property type="match status" value="1"/>
</dbReference>
<dbReference type="Gene3D" id="1.20.80.10">
    <property type="match status" value="1"/>
</dbReference>
<keyword evidence="3" id="KW-0344">Guanine-nucleotide releasing factor</keyword>